<accession>A0A9P6IKY9</accession>
<name>A0A9P6IKY9_9FUNG</name>
<evidence type="ECO:0000259" key="2">
    <source>
        <dbReference type="Pfam" id="PF20231"/>
    </source>
</evidence>
<evidence type="ECO:0000313" key="4">
    <source>
        <dbReference type="Proteomes" id="UP000749646"/>
    </source>
</evidence>
<feature type="region of interest" description="Disordered" evidence="1">
    <location>
        <begin position="444"/>
        <end position="483"/>
    </location>
</feature>
<feature type="compositionally biased region" description="Acidic residues" evidence="1">
    <location>
        <begin position="449"/>
        <end position="467"/>
    </location>
</feature>
<feature type="domain" description="DUF6589" evidence="2">
    <location>
        <begin position="200"/>
        <end position="635"/>
    </location>
</feature>
<sequence>MNVARDEMKKDLDRLSEVDELRVPATNMSEEKVNDFSIDFITEQMKSKTPSLQWTLQHLATANENTDRNANAIVATLGSILLFLRSRNSNYLQTMMGLFLYANGTQHKVVEVLSHAGMSVSPSSIARMLEALSDDAKKRVRKRVHEAPWLIVYDNINLAKRKFDQRLMNADTFENGATATIIINERLSCLDQLTHSYDQVRLKDFIPDSANEEHFKSVCQYHLVNILRRHEPHKMCSNDNPEKHVLPTVKTETHPLPAMHIDQSSLDGNLNILYHIIKHQLDLKPEWFENGKRVAIGGDQLTVSRVRSLKELRADDISAFERMEWAVPLIQLFHLQMAFANTILCTHLGDGAIPGSLAHTISMLQRKRLQVDKANFHDTDDLLRHTFDAMAIRVWQVELKTDNLEAAVKDLDSERIDLFVSEHVENIYRRCFIDALSDDISDEISNGESDSELEEATDNDSDEDVDVQEGQRDRQAQNEQSNDRISIATKNAMLFIRDMILYLELSAAIKVGDIGRIEEVLKRITIMFQAASRKNYANELLRIHSDLHFACTPELKEAIMSAWLINTSGEPNGWKALDLSQEHNNKRIKDFNAAKGANASWTTLERSASANINVLADVSSRMESEYKIPNNHNWHSAVSADEDIRAILTSLKECHILSLDPLPEGLPVPKPVKDLFDEGLMKMMKHGVQVFIQKQELSGIEHSTNDLDLDLEPALDLDLEDSSNLKAMKTF</sequence>
<evidence type="ECO:0000313" key="3">
    <source>
        <dbReference type="EMBL" id="KAF9935328.1"/>
    </source>
</evidence>
<gene>
    <name evidence="3" type="ORF">BGZ65_003413</name>
</gene>
<comment type="caution">
    <text evidence="3">The sequence shown here is derived from an EMBL/GenBank/DDBJ whole genome shotgun (WGS) entry which is preliminary data.</text>
</comment>
<dbReference type="Proteomes" id="UP000749646">
    <property type="component" value="Unassembled WGS sequence"/>
</dbReference>
<dbReference type="InterPro" id="IPR046496">
    <property type="entry name" value="DUF6589"/>
</dbReference>
<protein>
    <recommendedName>
        <fullName evidence="2">DUF6589 domain-containing protein</fullName>
    </recommendedName>
</protein>
<dbReference type="AlphaFoldDB" id="A0A9P6IKY9"/>
<organism evidence="3 4">
    <name type="scientific">Modicella reniformis</name>
    <dbReference type="NCBI Taxonomy" id="1440133"/>
    <lineage>
        <taxon>Eukaryota</taxon>
        <taxon>Fungi</taxon>
        <taxon>Fungi incertae sedis</taxon>
        <taxon>Mucoromycota</taxon>
        <taxon>Mortierellomycotina</taxon>
        <taxon>Mortierellomycetes</taxon>
        <taxon>Mortierellales</taxon>
        <taxon>Mortierellaceae</taxon>
        <taxon>Modicella</taxon>
    </lineage>
</organism>
<dbReference type="OrthoDB" id="3207600at2759"/>
<reference evidence="3" key="1">
    <citation type="journal article" date="2020" name="Fungal Divers.">
        <title>Resolving the Mortierellaceae phylogeny through synthesis of multi-gene phylogenetics and phylogenomics.</title>
        <authorList>
            <person name="Vandepol N."/>
            <person name="Liber J."/>
            <person name="Desiro A."/>
            <person name="Na H."/>
            <person name="Kennedy M."/>
            <person name="Barry K."/>
            <person name="Grigoriev I.V."/>
            <person name="Miller A.N."/>
            <person name="O'Donnell K."/>
            <person name="Stajich J.E."/>
            <person name="Bonito G."/>
        </authorList>
    </citation>
    <scope>NUCLEOTIDE SEQUENCE</scope>
    <source>
        <strain evidence="3">MES-2147</strain>
    </source>
</reference>
<dbReference type="EMBL" id="JAAAHW010009880">
    <property type="protein sequence ID" value="KAF9935328.1"/>
    <property type="molecule type" value="Genomic_DNA"/>
</dbReference>
<keyword evidence="4" id="KW-1185">Reference proteome</keyword>
<proteinExistence type="predicted"/>
<evidence type="ECO:0000256" key="1">
    <source>
        <dbReference type="SAM" id="MobiDB-lite"/>
    </source>
</evidence>
<dbReference type="Pfam" id="PF20231">
    <property type="entry name" value="DUF6589"/>
    <property type="match status" value="1"/>
</dbReference>